<evidence type="ECO:0000256" key="2">
    <source>
        <dbReference type="ARBA" id="ARBA00023242"/>
    </source>
</evidence>
<dbReference type="GO" id="GO:0001080">
    <property type="term" value="P:nitrogen catabolite activation of transcription from RNA polymerase II promoter"/>
    <property type="evidence" value="ECO:0007669"/>
    <property type="project" value="TreeGrafter"/>
</dbReference>
<dbReference type="InterPro" id="IPR007219">
    <property type="entry name" value="XnlR_reg_dom"/>
</dbReference>
<dbReference type="PROSITE" id="PS00463">
    <property type="entry name" value="ZN2_CY6_FUNGAL_1"/>
    <property type="match status" value="1"/>
</dbReference>
<dbReference type="SMART" id="SM00066">
    <property type="entry name" value="GAL4"/>
    <property type="match status" value="1"/>
</dbReference>
<dbReference type="CDD" id="cd00067">
    <property type="entry name" value="GAL4"/>
    <property type="match status" value="1"/>
</dbReference>
<feature type="region of interest" description="Disordered" evidence="3">
    <location>
        <begin position="54"/>
        <end position="84"/>
    </location>
</feature>
<dbReference type="Pfam" id="PF00172">
    <property type="entry name" value="Zn_clus"/>
    <property type="match status" value="1"/>
</dbReference>
<dbReference type="CDD" id="cd12148">
    <property type="entry name" value="fungal_TF_MHR"/>
    <property type="match status" value="1"/>
</dbReference>
<dbReference type="GO" id="GO:0006351">
    <property type="term" value="P:DNA-templated transcription"/>
    <property type="evidence" value="ECO:0007669"/>
    <property type="project" value="InterPro"/>
</dbReference>
<dbReference type="InterPro" id="IPR001138">
    <property type="entry name" value="Zn2Cys6_DnaBD"/>
</dbReference>
<gene>
    <name evidence="5" type="ORF">B0J11DRAFT_128920</name>
</gene>
<reference evidence="5" key="1">
    <citation type="journal article" date="2021" name="Nat. Commun.">
        <title>Genetic determinants of endophytism in the Arabidopsis root mycobiome.</title>
        <authorList>
            <person name="Mesny F."/>
            <person name="Miyauchi S."/>
            <person name="Thiergart T."/>
            <person name="Pickel B."/>
            <person name="Atanasova L."/>
            <person name="Karlsson M."/>
            <person name="Huettel B."/>
            <person name="Barry K.W."/>
            <person name="Haridas S."/>
            <person name="Chen C."/>
            <person name="Bauer D."/>
            <person name="Andreopoulos W."/>
            <person name="Pangilinan J."/>
            <person name="LaButti K."/>
            <person name="Riley R."/>
            <person name="Lipzen A."/>
            <person name="Clum A."/>
            <person name="Drula E."/>
            <person name="Henrissat B."/>
            <person name="Kohler A."/>
            <person name="Grigoriev I.V."/>
            <person name="Martin F.M."/>
            <person name="Hacquard S."/>
        </authorList>
    </citation>
    <scope>NUCLEOTIDE SEQUENCE</scope>
    <source>
        <strain evidence="5">MPI-CAGE-CH-0243</strain>
    </source>
</reference>
<name>A0A9P9ID94_9PLEO</name>
<keyword evidence="1" id="KW-0479">Metal-binding</keyword>
<keyword evidence="6" id="KW-1185">Reference proteome</keyword>
<dbReference type="SMART" id="SM00906">
    <property type="entry name" value="Fungal_trans"/>
    <property type="match status" value="1"/>
</dbReference>
<keyword evidence="2" id="KW-0539">Nucleus</keyword>
<dbReference type="Proteomes" id="UP000700596">
    <property type="component" value="Unassembled WGS sequence"/>
</dbReference>
<dbReference type="PANTHER" id="PTHR31668:SF10">
    <property type="entry name" value="ZN(II)2CYS6 TRANSCRIPTION FACTOR (EUROFUNG)"/>
    <property type="match status" value="1"/>
</dbReference>
<evidence type="ECO:0000259" key="4">
    <source>
        <dbReference type="PROSITE" id="PS50048"/>
    </source>
</evidence>
<dbReference type="Gene3D" id="4.10.240.10">
    <property type="entry name" value="Zn(2)-C6 fungal-type DNA-binding domain"/>
    <property type="match status" value="1"/>
</dbReference>
<proteinExistence type="predicted"/>
<dbReference type="InterPro" id="IPR036864">
    <property type="entry name" value="Zn2-C6_fun-type_DNA-bd_sf"/>
</dbReference>
<dbReference type="SUPFAM" id="SSF57701">
    <property type="entry name" value="Zn2/Cys6 DNA-binding domain"/>
    <property type="match status" value="1"/>
</dbReference>
<dbReference type="Pfam" id="PF04082">
    <property type="entry name" value="Fungal_trans"/>
    <property type="match status" value="1"/>
</dbReference>
<dbReference type="PANTHER" id="PTHR31668">
    <property type="entry name" value="GLUCOSE TRANSPORT TRANSCRIPTION REGULATOR RGT1-RELATED-RELATED"/>
    <property type="match status" value="1"/>
</dbReference>
<dbReference type="EMBL" id="JAGMWT010000016">
    <property type="protein sequence ID" value="KAH7115280.1"/>
    <property type="molecule type" value="Genomic_DNA"/>
</dbReference>
<organism evidence="5 6">
    <name type="scientific">Dendryphion nanum</name>
    <dbReference type="NCBI Taxonomy" id="256645"/>
    <lineage>
        <taxon>Eukaryota</taxon>
        <taxon>Fungi</taxon>
        <taxon>Dikarya</taxon>
        <taxon>Ascomycota</taxon>
        <taxon>Pezizomycotina</taxon>
        <taxon>Dothideomycetes</taxon>
        <taxon>Pleosporomycetidae</taxon>
        <taxon>Pleosporales</taxon>
        <taxon>Torulaceae</taxon>
        <taxon>Dendryphion</taxon>
    </lineage>
</organism>
<dbReference type="OrthoDB" id="3034343at2759"/>
<evidence type="ECO:0000256" key="1">
    <source>
        <dbReference type="ARBA" id="ARBA00022723"/>
    </source>
</evidence>
<feature type="domain" description="Zn(2)-C6 fungal-type" evidence="4">
    <location>
        <begin position="21"/>
        <end position="53"/>
    </location>
</feature>
<dbReference type="PROSITE" id="PS50048">
    <property type="entry name" value="ZN2_CY6_FUNGAL_2"/>
    <property type="match status" value="1"/>
</dbReference>
<dbReference type="GO" id="GO:0000981">
    <property type="term" value="F:DNA-binding transcription factor activity, RNA polymerase II-specific"/>
    <property type="evidence" value="ECO:0007669"/>
    <property type="project" value="InterPro"/>
</dbReference>
<dbReference type="GO" id="GO:0005634">
    <property type="term" value="C:nucleus"/>
    <property type="evidence" value="ECO:0007669"/>
    <property type="project" value="TreeGrafter"/>
</dbReference>
<accession>A0A9P9ID94</accession>
<feature type="compositionally biased region" description="Low complexity" evidence="3">
    <location>
        <begin position="652"/>
        <end position="663"/>
    </location>
</feature>
<protein>
    <submittedName>
        <fullName evidence="5">Fungal-specific transcription factor domain-containing protein</fullName>
    </submittedName>
</protein>
<feature type="compositionally biased region" description="Polar residues" evidence="3">
    <location>
        <begin position="616"/>
        <end position="631"/>
    </location>
</feature>
<evidence type="ECO:0000313" key="5">
    <source>
        <dbReference type="EMBL" id="KAH7115280.1"/>
    </source>
</evidence>
<dbReference type="InterPro" id="IPR050797">
    <property type="entry name" value="Carb_Metab_Trans_Reg"/>
</dbReference>
<sequence length="723" mass="79647">MASNSNGSFQNRPYRSHRVPACTRCRSRKIRCHIDIPGEPCLSCRERRLKCQYADAPKGSPDEDGEVRPPKRPRLSNSEASGEGMMRSLSAPILHKTSMNPSASIMLAPHVAEDVDILQRHISKYKTSEGETSQAYQTLLHDAGNPIVYLSVPRYRTGLLPAIGAGKEQLEVIEQIMGPFKREVIDLYFKHLHPHFPVLDKETCVTIQKGPMENVPKPLLCVVYANSYPNWRKSDTLKMHPKPDFHYIWNKTISAVLEDFLSPSLATVAASVLDGIGRPSVSIVGNATLVGRNVALAQTFGLHRDPSKWEISDNEKSTRIRVWWGVLITDYWSSIAYGNPPHIHKGYYDVPLPTITTLLSPKSTPYQKYASTCFVHLCALTQLLGDILAIVYHIGPDPATLSASVTHLKSVLNDLESQLPEWLPLPDRPGSSNLWFCFLSMRLLLSRVALRAAVLMHDPSLETTRLAELDTASAAVLDFILSLGDSQFHDFWVPYATHLLVLAVNVSLRCTVDAQDARVRNASITRLERVVKHIQHAHDNFDWDIARYCLERCSDPVAKMAALVRREDMQGPRTIVPQLPESNSVELQARAQAQSQAQNMSFTNSMLGLAAGETNTALQQQPSSSMTSHPFQQQQHQQLQAPSAGLTATILPGPGTSTSIGTGTNGIVNPMGVAAAAGNAGISTTTAFDDSSFLLADTFDPAAFDFSWEALWDTPSGMLGFSL</sequence>
<comment type="caution">
    <text evidence="5">The sequence shown here is derived from an EMBL/GenBank/DDBJ whole genome shotgun (WGS) entry which is preliminary data.</text>
</comment>
<dbReference type="GO" id="GO:0008270">
    <property type="term" value="F:zinc ion binding"/>
    <property type="evidence" value="ECO:0007669"/>
    <property type="project" value="InterPro"/>
</dbReference>
<dbReference type="AlphaFoldDB" id="A0A9P9ID94"/>
<feature type="region of interest" description="Disordered" evidence="3">
    <location>
        <begin position="616"/>
        <end position="663"/>
    </location>
</feature>
<evidence type="ECO:0000313" key="6">
    <source>
        <dbReference type="Proteomes" id="UP000700596"/>
    </source>
</evidence>
<dbReference type="GO" id="GO:0003677">
    <property type="term" value="F:DNA binding"/>
    <property type="evidence" value="ECO:0007669"/>
    <property type="project" value="InterPro"/>
</dbReference>
<evidence type="ECO:0000256" key="3">
    <source>
        <dbReference type="SAM" id="MobiDB-lite"/>
    </source>
</evidence>